<dbReference type="InterPro" id="IPR001932">
    <property type="entry name" value="PPM-type_phosphatase-like_dom"/>
</dbReference>
<evidence type="ECO:0000259" key="1">
    <source>
        <dbReference type="SMART" id="SM00331"/>
    </source>
</evidence>
<dbReference type="InterPro" id="IPR003594">
    <property type="entry name" value="HATPase_dom"/>
</dbReference>
<dbReference type="InterPro" id="IPR036890">
    <property type="entry name" value="HATPase_C_sf"/>
</dbReference>
<proteinExistence type="predicted"/>
<dbReference type="Gene3D" id="3.60.40.10">
    <property type="entry name" value="PPM-type phosphatase domain"/>
    <property type="match status" value="1"/>
</dbReference>
<dbReference type="PANTHER" id="PTHR35801">
    <property type="entry name" value="PHOSPHOSERINE PHOSPHATASE RSBX"/>
    <property type="match status" value="1"/>
</dbReference>
<dbReference type="InterPro" id="IPR036457">
    <property type="entry name" value="PPM-type-like_dom_sf"/>
</dbReference>
<sequence length="341" mass="35003">MFEVLVTEQSQVAEARRRASAAATAAGFGETAAGRVALVATELASNLVKHGGGGRLLVDATDHHADLLALDSGAGIADLGRCLADGYSTAGTAGNGLGALQRLAHPFAVVSWPGRGTAMLARVHDQQAAPALPAGSAEVAPGALAGLVVPRPGETACGDAWSHADDAEGRTVFVVDGLGHGMDAARAANEAVAQFQRSRHQQPDEIVHAVHGAIRHTRGAAVGVARIHWASATVSFAGVGNIASTFVPQAPGQPVRRMVSHNGIVGHNARKIQAFDYPCGDGLLVMHSDGIATSWNLATYPGLLQAHPLLVAGVLYRDFARGRDDATAVVVDTRPPRGAVS</sequence>
<dbReference type="SMART" id="SM00331">
    <property type="entry name" value="PP2C_SIG"/>
    <property type="match status" value="1"/>
</dbReference>
<name>A0ABY4S8E9_AQUTE</name>
<evidence type="ECO:0000313" key="3">
    <source>
        <dbReference type="Proteomes" id="UP001056201"/>
    </source>
</evidence>
<protein>
    <submittedName>
        <fullName evidence="2">SpoIIE family protein phosphatase</fullName>
    </submittedName>
</protein>
<dbReference type="Pfam" id="PF07228">
    <property type="entry name" value="SpoIIE"/>
    <property type="match status" value="1"/>
</dbReference>
<dbReference type="RefSeq" id="WP_250195799.1">
    <property type="nucleotide sequence ID" value="NZ_CP097635.1"/>
</dbReference>
<gene>
    <name evidence="2" type="ORF">MW290_02770</name>
</gene>
<keyword evidence="3" id="KW-1185">Reference proteome</keyword>
<dbReference type="PANTHER" id="PTHR35801:SF1">
    <property type="entry name" value="PHOSPHOSERINE PHOSPHATASE RSBX"/>
    <property type="match status" value="1"/>
</dbReference>
<evidence type="ECO:0000313" key="2">
    <source>
        <dbReference type="EMBL" id="URI07565.1"/>
    </source>
</evidence>
<dbReference type="Pfam" id="PF13581">
    <property type="entry name" value="HATPase_c_2"/>
    <property type="match status" value="1"/>
</dbReference>
<dbReference type="Proteomes" id="UP001056201">
    <property type="component" value="Chromosome 1"/>
</dbReference>
<dbReference type="SUPFAM" id="SSF81606">
    <property type="entry name" value="PP2C-like"/>
    <property type="match status" value="1"/>
</dbReference>
<organism evidence="2 3">
    <name type="scientific">Aquincola tertiaricarbonis</name>
    <dbReference type="NCBI Taxonomy" id="391953"/>
    <lineage>
        <taxon>Bacteria</taxon>
        <taxon>Pseudomonadati</taxon>
        <taxon>Pseudomonadota</taxon>
        <taxon>Betaproteobacteria</taxon>
        <taxon>Burkholderiales</taxon>
        <taxon>Sphaerotilaceae</taxon>
        <taxon>Aquincola</taxon>
    </lineage>
</organism>
<reference evidence="2" key="1">
    <citation type="submission" date="2022-05" db="EMBL/GenBank/DDBJ databases">
        <title>An RpoN-dependent PEP-CTERM gene is involved in floc formation of an Aquincola tertiaricarbonis strain.</title>
        <authorList>
            <person name="Qiu D."/>
            <person name="Xia M."/>
        </authorList>
    </citation>
    <scope>NUCLEOTIDE SEQUENCE</scope>
    <source>
        <strain evidence="2">RN12</strain>
    </source>
</reference>
<dbReference type="Gene3D" id="3.30.565.10">
    <property type="entry name" value="Histidine kinase-like ATPase, C-terminal domain"/>
    <property type="match status" value="1"/>
</dbReference>
<feature type="domain" description="PPM-type phosphatase" evidence="1">
    <location>
        <begin position="139"/>
        <end position="333"/>
    </location>
</feature>
<dbReference type="EMBL" id="CP097635">
    <property type="protein sequence ID" value="URI07565.1"/>
    <property type="molecule type" value="Genomic_DNA"/>
</dbReference>
<accession>A0ABY4S8E9</accession>
<dbReference type="SUPFAM" id="SSF55874">
    <property type="entry name" value="ATPase domain of HSP90 chaperone/DNA topoisomerase II/histidine kinase"/>
    <property type="match status" value="1"/>
</dbReference>
<dbReference type="InterPro" id="IPR039248">
    <property type="entry name" value="Ptase_RsbX"/>
</dbReference>